<proteinExistence type="predicted"/>
<protein>
    <submittedName>
        <fullName evidence="1">Uncharacterized protein</fullName>
    </submittedName>
</protein>
<gene>
    <name evidence="1" type="ORF">I0Q91_04000</name>
</gene>
<dbReference type="InterPro" id="IPR013783">
    <property type="entry name" value="Ig-like_fold"/>
</dbReference>
<reference evidence="1" key="1">
    <citation type="submission" date="2020-11" db="EMBL/GenBank/DDBJ databases">
        <title>Halonatronomonas betainensis gen. nov., sp. nov. a novel haloalkaliphilic representative of the family Halanaerobiacae capable of betaine degradation.</title>
        <authorList>
            <person name="Boltyanskaya Y."/>
            <person name="Kevbrin V."/>
            <person name="Detkova E."/>
            <person name="Grouzdev D.S."/>
            <person name="Koziaeva V."/>
            <person name="Zhilina T."/>
        </authorList>
    </citation>
    <scope>NUCLEOTIDE SEQUENCE</scope>
    <source>
        <strain evidence="1">Z-7014</strain>
    </source>
</reference>
<dbReference type="RefSeq" id="WP_270453032.1">
    <property type="nucleotide sequence ID" value="NZ_JADPIE010000002.1"/>
</dbReference>
<evidence type="ECO:0000313" key="2">
    <source>
        <dbReference type="Proteomes" id="UP000621436"/>
    </source>
</evidence>
<dbReference type="AlphaFoldDB" id="A0A931APS3"/>
<name>A0A931APS3_9FIRM</name>
<comment type="caution">
    <text evidence="1">The sequence shown here is derived from an EMBL/GenBank/DDBJ whole genome shotgun (WGS) entry which is preliminary data.</text>
</comment>
<evidence type="ECO:0000313" key="1">
    <source>
        <dbReference type="EMBL" id="MBF8436232.1"/>
    </source>
</evidence>
<dbReference type="Gene3D" id="2.60.40.10">
    <property type="entry name" value="Immunoglobulins"/>
    <property type="match status" value="1"/>
</dbReference>
<keyword evidence="2" id="KW-1185">Reference proteome</keyword>
<dbReference type="Proteomes" id="UP000621436">
    <property type="component" value="Unassembled WGS sequence"/>
</dbReference>
<sequence>MAKVTGPLFSIDASGKFGDSMVFGKWKGINYVRRHVTATQPNTKKQIAVRDKFRQATALYQRLSGDDKAAWKLKASGQPLTGYNLFIKRVKAIINSMPLFNLISAVEIEEETIDSCTISFMVDKDGPVTIKYGNTPTALNQSTTVMATAGEINFADLEDLDRESNYYFTIDQETQYLFPPTTIDSYVVGTEGDNAVLYAVTAVIGGRETNPSMAHMSSVPDFEALDDDNFVEINWQPVDGAEEYRIYRMETTGDHPTGLVAINEYSNFQDNGLIPIKPDIIPNKENTARHFAGEAGIYSFSTL</sequence>
<organism evidence="1 2">
    <name type="scientific">Halonatronomonas betaini</name>
    <dbReference type="NCBI Taxonomy" id="2778430"/>
    <lineage>
        <taxon>Bacteria</taxon>
        <taxon>Bacillati</taxon>
        <taxon>Bacillota</taxon>
        <taxon>Clostridia</taxon>
        <taxon>Halanaerobiales</taxon>
        <taxon>Halarsenatibacteraceae</taxon>
        <taxon>Halonatronomonas</taxon>
    </lineage>
</organism>
<dbReference type="EMBL" id="JADPIE010000002">
    <property type="protein sequence ID" value="MBF8436232.1"/>
    <property type="molecule type" value="Genomic_DNA"/>
</dbReference>
<accession>A0A931APS3</accession>